<protein>
    <submittedName>
        <fullName evidence="2">Transposase</fullName>
    </submittedName>
</protein>
<evidence type="ECO:0000256" key="1">
    <source>
        <dbReference type="SAM" id="MobiDB-lite"/>
    </source>
</evidence>
<feature type="region of interest" description="Disordered" evidence="1">
    <location>
        <begin position="73"/>
        <end position="92"/>
    </location>
</feature>
<proteinExistence type="predicted"/>
<sequence length="120" mass="12538">MIVSSGLRLAGDNAQAASASGPVAERQCQGRSSCRRCAGCSAMRVSTSASQACGSTPLSFAVTISVAMAAARSAPRPEPANSHALRPSAKPLSERSAALFVRQIRPSSRKWVKPGQRRSR</sequence>
<dbReference type="AlphaFoldDB" id="I2FG31"/>
<dbReference type="EMBL" id="AB714582">
    <property type="protein sequence ID" value="BAM13966.1"/>
    <property type="molecule type" value="Genomic_DNA"/>
</dbReference>
<name>I2FG31_9PSED</name>
<accession>I2FG31</accession>
<evidence type="ECO:0000313" key="2">
    <source>
        <dbReference type="EMBL" id="BAM13966.1"/>
    </source>
</evidence>
<geneLocation type="plasmid" evidence="2">
    <name>pMR68</name>
</geneLocation>
<reference evidence="2" key="1">
    <citation type="submission" date="2012-04" db="EMBL/GenBank/DDBJ databases">
        <title>Nucleotide sequence of Pseudomonas sp. K-62 plasmid pMR68 containing mercury resistance genes.</title>
        <authorList>
            <person name="Kiyono M."/>
            <person name="Mochizuki Y."/>
            <person name="Koizawa K."/>
            <person name="Sone Y."/>
            <person name="Nakamura R."/>
            <person name="Pan-Hou H."/>
            <person name="Sakabe K."/>
        </authorList>
    </citation>
    <scope>NUCLEOTIDE SEQUENCE</scope>
    <source>
        <strain evidence="2">K-62</strain>
        <plasmid evidence="2">pMR68</plasmid>
    </source>
</reference>
<keyword evidence="2" id="KW-0614">Plasmid</keyword>
<organism evidence="2">
    <name type="scientific">Pseudomonas sp. K-62</name>
    <dbReference type="NCBI Taxonomy" id="76885"/>
    <lineage>
        <taxon>Bacteria</taxon>
        <taxon>Pseudomonadati</taxon>
        <taxon>Pseudomonadota</taxon>
        <taxon>Gammaproteobacteria</taxon>
        <taxon>Pseudomonadales</taxon>
        <taxon>Pseudomonadaceae</taxon>
        <taxon>Pseudomonas</taxon>
    </lineage>
</organism>